<sequence>MTYPRPGDDPHYPYHYPPAVVNVSVVKNPGIAALLAGLFGPLGMLYATVPGALVMIGVNLVILVIGFLTFGAGFFLWIFSWLGGIIWAYIAADS</sequence>
<keyword evidence="1" id="KW-1133">Transmembrane helix</keyword>
<evidence type="ECO:0000313" key="3">
    <source>
        <dbReference type="Proteomes" id="UP000193866"/>
    </source>
</evidence>
<reference evidence="2 3" key="1">
    <citation type="submission" date="2016-01" db="EMBL/GenBank/DDBJ databases">
        <title>The new phylogeny of the genus Mycobacterium.</title>
        <authorList>
            <person name="Tarcisio F."/>
            <person name="Conor M."/>
            <person name="Antonella G."/>
            <person name="Elisabetta G."/>
            <person name="Giulia F.S."/>
            <person name="Sara T."/>
            <person name="Anna F."/>
            <person name="Clotilde B."/>
            <person name="Roberto B."/>
            <person name="Veronica D.S."/>
            <person name="Fabio R."/>
            <person name="Monica P."/>
            <person name="Olivier J."/>
            <person name="Enrico T."/>
            <person name="Nicola S."/>
        </authorList>
    </citation>
    <scope>NUCLEOTIDE SEQUENCE [LARGE SCALE GENOMIC DNA]</scope>
    <source>
        <strain evidence="2 3">DSM 45394</strain>
    </source>
</reference>
<gene>
    <name evidence="2" type="ORF">AWC16_19325</name>
</gene>
<comment type="caution">
    <text evidence="2">The sequence shown here is derived from an EMBL/GenBank/DDBJ whole genome shotgun (WGS) entry which is preliminary data.</text>
</comment>
<protein>
    <submittedName>
        <fullName evidence="2">Uncharacterized protein</fullName>
    </submittedName>
</protein>
<dbReference type="RefSeq" id="WP_085266192.1">
    <property type="nucleotide sequence ID" value="NZ_LQPG01000035.1"/>
</dbReference>
<keyword evidence="3" id="KW-1185">Reference proteome</keyword>
<keyword evidence="1" id="KW-0472">Membrane</keyword>
<dbReference type="EMBL" id="LQPG01000035">
    <property type="protein sequence ID" value="ORW08551.1"/>
    <property type="molecule type" value="Genomic_DNA"/>
</dbReference>
<keyword evidence="1" id="KW-0812">Transmembrane</keyword>
<proteinExistence type="predicted"/>
<feature type="transmembrane region" description="Helical" evidence="1">
    <location>
        <begin position="74"/>
        <end position="92"/>
    </location>
</feature>
<name>A0A1X1YBZ1_9MYCO</name>
<evidence type="ECO:0000313" key="2">
    <source>
        <dbReference type="EMBL" id="ORW08551.1"/>
    </source>
</evidence>
<evidence type="ECO:0000256" key="1">
    <source>
        <dbReference type="SAM" id="Phobius"/>
    </source>
</evidence>
<accession>A0A1X1YBZ1</accession>
<dbReference type="Proteomes" id="UP000193866">
    <property type="component" value="Unassembled WGS sequence"/>
</dbReference>
<dbReference type="AlphaFoldDB" id="A0A1X1YBZ1"/>
<organism evidence="2 3">
    <name type="scientific">Mycolicibacter longobardus</name>
    <dbReference type="NCBI Taxonomy" id="1108812"/>
    <lineage>
        <taxon>Bacteria</taxon>
        <taxon>Bacillati</taxon>
        <taxon>Actinomycetota</taxon>
        <taxon>Actinomycetes</taxon>
        <taxon>Mycobacteriales</taxon>
        <taxon>Mycobacteriaceae</taxon>
        <taxon>Mycolicibacter</taxon>
    </lineage>
</organism>